<comment type="caution">
    <text evidence="3">The sequence shown here is derived from an EMBL/GenBank/DDBJ whole genome shotgun (WGS) entry which is preliminary data.</text>
</comment>
<evidence type="ECO:0000259" key="2">
    <source>
        <dbReference type="Pfam" id="PF12697"/>
    </source>
</evidence>
<dbReference type="EMBL" id="JACHWZ010000005">
    <property type="protein sequence ID" value="MBB3060553.1"/>
    <property type="molecule type" value="Genomic_DNA"/>
</dbReference>
<dbReference type="RefSeq" id="WP_183458033.1">
    <property type="nucleotide sequence ID" value="NZ_JACHWZ010000005.1"/>
</dbReference>
<dbReference type="Gene3D" id="3.40.50.1820">
    <property type="entry name" value="alpha/beta hydrolase"/>
    <property type="match status" value="1"/>
</dbReference>
<dbReference type="Pfam" id="PF12697">
    <property type="entry name" value="Abhydrolase_6"/>
    <property type="match status" value="1"/>
</dbReference>
<organism evidence="3 4">
    <name type="scientific">Microbulbifer rhizosphaerae</name>
    <dbReference type="NCBI Taxonomy" id="1562603"/>
    <lineage>
        <taxon>Bacteria</taxon>
        <taxon>Pseudomonadati</taxon>
        <taxon>Pseudomonadota</taxon>
        <taxon>Gammaproteobacteria</taxon>
        <taxon>Cellvibrionales</taxon>
        <taxon>Microbulbiferaceae</taxon>
        <taxon>Microbulbifer</taxon>
    </lineage>
</organism>
<comment type="similarity">
    <text evidence="1">Belongs to the AB hydrolase superfamily. FUS2 hydrolase family.</text>
</comment>
<dbReference type="InterPro" id="IPR029058">
    <property type="entry name" value="AB_hydrolase_fold"/>
</dbReference>
<dbReference type="Gene3D" id="1.20.1440.110">
    <property type="entry name" value="acylaminoacyl peptidase"/>
    <property type="match status" value="1"/>
</dbReference>
<dbReference type="Proteomes" id="UP000535937">
    <property type="component" value="Unassembled WGS sequence"/>
</dbReference>
<dbReference type="InterPro" id="IPR000073">
    <property type="entry name" value="AB_hydrolase_1"/>
</dbReference>
<protein>
    <recommendedName>
        <fullName evidence="2">AB hydrolase-1 domain-containing protein</fullName>
    </recommendedName>
</protein>
<dbReference type="PANTHER" id="PTHR22946:SF12">
    <property type="entry name" value="CONIDIAL PIGMENT BIOSYNTHESIS PROTEIN AYG1 (AFU_ORTHOLOGUE AFUA_2G17550)"/>
    <property type="match status" value="1"/>
</dbReference>
<name>A0A7W4Z8A0_9GAMM</name>
<reference evidence="3 4" key="1">
    <citation type="submission" date="2020-08" db="EMBL/GenBank/DDBJ databases">
        <title>Genomic Encyclopedia of Type Strains, Phase III (KMG-III): the genomes of soil and plant-associated and newly described type strains.</title>
        <authorList>
            <person name="Whitman W."/>
        </authorList>
    </citation>
    <scope>NUCLEOTIDE SEQUENCE [LARGE SCALE GENOMIC DNA]</scope>
    <source>
        <strain evidence="3 4">CECT 8799</strain>
    </source>
</reference>
<evidence type="ECO:0000313" key="4">
    <source>
        <dbReference type="Proteomes" id="UP000535937"/>
    </source>
</evidence>
<sequence>MSATQRKQYFMQHEQMDFETQALLGGCYYGAADAGEILSTIGRIRSGDFEQWYREWHALAERIQEIAEDCAATGNPVSARRAFLRAAGYFSVSAIFIDGTEDPSRGVPAWKRHLDCWEQFCAGLSPPAEKVYIPYEGASLPGYFFHPDRSGGRRATIIFNNGSDGATSAMWQFGVAAALERGYAALVFDGPGQNAMLWLHGIPFRHDWEKVITPVVDFLEERPDVDPRRIALSGLSQGGYWILRALAFEHRIAAGIADPGVMDVFTPFFRYTPPEMIELLDAGREKDFNEAMDTGLEEESADLRQNLLWRMKPYGVQSYYQLYRAVRQYSVRDVIARIQCPMFVADPEDEQFWPGQSVEVYNALTCPKTIAKFTAAEGANWHCEPKARGLYDQRMFDWLAGVMPA</sequence>
<proteinExistence type="inferred from homology"/>
<feature type="domain" description="AB hydrolase-1" evidence="2">
    <location>
        <begin position="165"/>
        <end position="350"/>
    </location>
</feature>
<gene>
    <name evidence="3" type="ORF">FHS09_001372</name>
</gene>
<accession>A0A7W4Z8A0</accession>
<keyword evidence="4" id="KW-1185">Reference proteome</keyword>
<dbReference type="InterPro" id="IPR050261">
    <property type="entry name" value="FrsA_esterase"/>
</dbReference>
<evidence type="ECO:0000256" key="1">
    <source>
        <dbReference type="ARBA" id="ARBA00038115"/>
    </source>
</evidence>
<dbReference type="SUPFAM" id="SSF53474">
    <property type="entry name" value="alpha/beta-Hydrolases"/>
    <property type="match status" value="1"/>
</dbReference>
<evidence type="ECO:0000313" key="3">
    <source>
        <dbReference type="EMBL" id="MBB3060553.1"/>
    </source>
</evidence>
<dbReference type="PANTHER" id="PTHR22946">
    <property type="entry name" value="DIENELACTONE HYDROLASE DOMAIN-CONTAINING PROTEIN-RELATED"/>
    <property type="match status" value="1"/>
</dbReference>
<dbReference type="AlphaFoldDB" id="A0A7W4Z8A0"/>